<feature type="domain" description="Sulfatase N-terminal" evidence="5">
    <location>
        <begin position="17"/>
        <end position="357"/>
    </location>
</feature>
<evidence type="ECO:0000256" key="4">
    <source>
        <dbReference type="ARBA" id="ARBA00022837"/>
    </source>
</evidence>
<keyword evidence="2" id="KW-0479">Metal-binding</keyword>
<keyword evidence="4" id="KW-0106">Calcium</keyword>
<gene>
    <name evidence="6" type="ORF">SAMN04488132_103251</name>
</gene>
<dbReference type="GO" id="GO:0046872">
    <property type="term" value="F:metal ion binding"/>
    <property type="evidence" value="ECO:0007669"/>
    <property type="project" value="UniProtKB-KW"/>
</dbReference>
<dbReference type="CDD" id="cd16143">
    <property type="entry name" value="ARS_like"/>
    <property type="match status" value="1"/>
</dbReference>
<dbReference type="STRING" id="413434.SAMN04488132_103251"/>
<name>A0A1T4M960_9BACT</name>
<evidence type="ECO:0000256" key="2">
    <source>
        <dbReference type="ARBA" id="ARBA00022723"/>
    </source>
</evidence>
<evidence type="ECO:0000313" key="6">
    <source>
        <dbReference type="EMBL" id="SJZ63461.1"/>
    </source>
</evidence>
<evidence type="ECO:0000259" key="5">
    <source>
        <dbReference type="Pfam" id="PF00884"/>
    </source>
</evidence>
<dbReference type="InterPro" id="IPR024607">
    <property type="entry name" value="Sulfatase_CS"/>
</dbReference>
<dbReference type="PROSITE" id="PS00149">
    <property type="entry name" value="SULFATASE_2"/>
    <property type="match status" value="1"/>
</dbReference>
<dbReference type="PANTHER" id="PTHR42693">
    <property type="entry name" value="ARYLSULFATASE FAMILY MEMBER"/>
    <property type="match status" value="1"/>
</dbReference>
<dbReference type="PROSITE" id="PS00523">
    <property type="entry name" value="SULFATASE_1"/>
    <property type="match status" value="1"/>
</dbReference>
<dbReference type="PANTHER" id="PTHR42693:SF53">
    <property type="entry name" value="ENDO-4-O-SULFATASE"/>
    <property type="match status" value="1"/>
</dbReference>
<comment type="similarity">
    <text evidence="1">Belongs to the sulfatase family.</text>
</comment>
<evidence type="ECO:0000256" key="3">
    <source>
        <dbReference type="ARBA" id="ARBA00022801"/>
    </source>
</evidence>
<dbReference type="Gene3D" id="3.30.1120.10">
    <property type="match status" value="1"/>
</dbReference>
<keyword evidence="7" id="KW-1185">Reference proteome</keyword>
<sequence>MLASFAGVAQKSAPQRPNIIYILADDMGYGDVKYLNPQGKIATPNIDRIGKEGTVLTDVHSSSAVCTPSRYSILTGRYAWRTKLKSGVLNGSSAPLIAPERLTVASLLQQNGYATACIGKWHLGLDWAMKKTDTGTLTVDYAKPFRGGPVERGFDYFFGIAASLDMPPFIYLENNACVGLPTVKKKYGREGPAEKDFEAENCVGDFTAKAVSFIKQQATGKKPFFLYFPMPSPHTPIVPTNRFKGKSGVMEYGDYVQETDWSVGELLKALEESGQAKNTLVIFTSDNGFAPYVLPKMNVESLGHYPSMDFRGYKSDIWEGGHRIPFLASWPGKIKAGTTNASTVCLSDFMATVSAIIGKPLPDNAGEDSYNILPYLTGNTSKPIREATVHHSINGYFAIREGNWKLILCPGSGGWEKPKNDEAFKAGMPPVQLYNLASDIKEEHNVQDKYPEVVQRLTLLMEKYVNDGRSTPGKKQANDDNVDLWKKNFMTAPASGG</sequence>
<proteinExistence type="inferred from homology"/>
<evidence type="ECO:0000256" key="1">
    <source>
        <dbReference type="ARBA" id="ARBA00008779"/>
    </source>
</evidence>
<accession>A0A1T4M960</accession>
<dbReference type="EMBL" id="FUWH01000003">
    <property type="protein sequence ID" value="SJZ63461.1"/>
    <property type="molecule type" value="Genomic_DNA"/>
</dbReference>
<dbReference type="Pfam" id="PF00884">
    <property type="entry name" value="Sulfatase"/>
    <property type="match status" value="1"/>
</dbReference>
<organism evidence="6 7">
    <name type="scientific">Sediminibacterium ginsengisoli</name>
    <dbReference type="NCBI Taxonomy" id="413434"/>
    <lineage>
        <taxon>Bacteria</taxon>
        <taxon>Pseudomonadati</taxon>
        <taxon>Bacteroidota</taxon>
        <taxon>Chitinophagia</taxon>
        <taxon>Chitinophagales</taxon>
        <taxon>Chitinophagaceae</taxon>
        <taxon>Sediminibacterium</taxon>
    </lineage>
</organism>
<reference evidence="6 7" key="1">
    <citation type="submission" date="2017-02" db="EMBL/GenBank/DDBJ databases">
        <authorList>
            <person name="Peterson S.W."/>
        </authorList>
    </citation>
    <scope>NUCLEOTIDE SEQUENCE [LARGE SCALE GENOMIC DNA]</scope>
    <source>
        <strain evidence="6 7">DSM 22335</strain>
    </source>
</reference>
<protein>
    <submittedName>
        <fullName evidence="6">Arylsulfatase A</fullName>
    </submittedName>
</protein>
<dbReference type="Proteomes" id="UP000190888">
    <property type="component" value="Unassembled WGS sequence"/>
</dbReference>
<keyword evidence="3" id="KW-0378">Hydrolase</keyword>
<dbReference type="InterPro" id="IPR000917">
    <property type="entry name" value="Sulfatase_N"/>
</dbReference>
<dbReference type="Gene3D" id="3.40.720.10">
    <property type="entry name" value="Alkaline Phosphatase, subunit A"/>
    <property type="match status" value="1"/>
</dbReference>
<dbReference type="InterPro" id="IPR017850">
    <property type="entry name" value="Alkaline_phosphatase_core_sf"/>
</dbReference>
<dbReference type="InterPro" id="IPR050738">
    <property type="entry name" value="Sulfatase"/>
</dbReference>
<evidence type="ECO:0000313" key="7">
    <source>
        <dbReference type="Proteomes" id="UP000190888"/>
    </source>
</evidence>
<dbReference type="AlphaFoldDB" id="A0A1T4M960"/>
<dbReference type="GO" id="GO:0004065">
    <property type="term" value="F:arylsulfatase activity"/>
    <property type="evidence" value="ECO:0007669"/>
    <property type="project" value="TreeGrafter"/>
</dbReference>
<dbReference type="SUPFAM" id="SSF53649">
    <property type="entry name" value="Alkaline phosphatase-like"/>
    <property type="match status" value="1"/>
</dbReference>